<dbReference type="EMBL" id="NCKU01001214">
    <property type="protein sequence ID" value="RWS12746.1"/>
    <property type="molecule type" value="Genomic_DNA"/>
</dbReference>
<dbReference type="SMART" id="SM00429">
    <property type="entry name" value="IPT"/>
    <property type="match status" value="1"/>
</dbReference>
<dbReference type="SUPFAM" id="SSF49417">
    <property type="entry name" value="p53-like transcription factors"/>
    <property type="match status" value="1"/>
</dbReference>
<evidence type="ECO:0000256" key="4">
    <source>
        <dbReference type="ARBA" id="ARBA00022553"/>
    </source>
</evidence>
<gene>
    <name evidence="12" type="ORF">B4U79_17422</name>
    <name evidence="11" type="ORF">B4U79_17696</name>
</gene>
<dbReference type="InterPro" id="IPR011539">
    <property type="entry name" value="RHD_DNA_bind_dom"/>
</dbReference>
<dbReference type="Pfam" id="PF00554">
    <property type="entry name" value="RHD_DNA_bind"/>
    <property type="match status" value="1"/>
</dbReference>
<evidence type="ECO:0000256" key="6">
    <source>
        <dbReference type="ARBA" id="ARBA00023125"/>
    </source>
</evidence>
<dbReference type="GO" id="GO:0000978">
    <property type="term" value="F:RNA polymerase II cis-regulatory region sequence-specific DNA binding"/>
    <property type="evidence" value="ECO:0007669"/>
    <property type="project" value="TreeGrafter"/>
</dbReference>
<dbReference type="InterPro" id="IPR002909">
    <property type="entry name" value="IPT_dom"/>
</dbReference>
<proteinExistence type="predicted"/>
<feature type="compositionally biased region" description="Basic and acidic residues" evidence="9">
    <location>
        <begin position="182"/>
        <end position="197"/>
    </location>
</feature>
<evidence type="ECO:0000313" key="13">
    <source>
        <dbReference type="Proteomes" id="UP000285301"/>
    </source>
</evidence>
<keyword evidence="8" id="KW-0539">Nucleus</keyword>
<feature type="region of interest" description="Disordered" evidence="9">
    <location>
        <begin position="177"/>
        <end position="197"/>
    </location>
</feature>
<evidence type="ECO:0000256" key="5">
    <source>
        <dbReference type="ARBA" id="ARBA00023015"/>
    </source>
</evidence>
<evidence type="ECO:0000313" key="12">
    <source>
        <dbReference type="EMBL" id="RWS12746.1"/>
    </source>
</evidence>
<protein>
    <recommendedName>
        <fullName evidence="10">RHD domain-containing protein</fullName>
    </recommendedName>
</protein>
<evidence type="ECO:0000313" key="11">
    <source>
        <dbReference type="EMBL" id="RWS09374.1"/>
    </source>
</evidence>
<reference evidence="11 13" key="1">
    <citation type="journal article" date="2018" name="Gigascience">
        <title>Genomes of trombidid mites reveal novel predicted allergens and laterally-transferred genes associated with secondary metabolism.</title>
        <authorList>
            <person name="Dong X."/>
            <person name="Chaisiri K."/>
            <person name="Xia D."/>
            <person name="Armstrong S.D."/>
            <person name="Fang Y."/>
            <person name="Donnelly M.J."/>
            <person name="Kadowaki T."/>
            <person name="McGarry J.W."/>
            <person name="Darby A.C."/>
            <person name="Makepeace B.L."/>
        </authorList>
    </citation>
    <scope>NUCLEOTIDE SEQUENCE [LARGE SCALE GENOMIC DNA]</scope>
    <source>
        <strain evidence="11">UoL-WK</strain>
    </source>
</reference>
<sequence length="329" mass="37115">MNSNNLAFFLLSNSIPLADRTFNQLNASQCDNFMETIESLNTLSLSRFESEEISDQIELKIIKQPSNYHRARYLTEGVRRPLADANGTSFPTVKLVGFDKAPVKALCYISDANTIEKPHPLFRICAVHSKYGNNATEVQFGDSTAIEFSFRPENGMEAVLNCIGIVKQRMFEIKLKERKSNKHSDKEKAKQSQRDGKPGCCRLVFQCKHPKKNGILRAVSDTILCKQITKAPEIHRISINQSSVRGGDELFIFGKNFSSEAKVVFSVGKQWRKAVKPQKEFVHKTHLVCNIPAFDTDYADLDAQAKIEAQLCVFSSGKSSNSQHFTYYM</sequence>
<dbReference type="Gene3D" id="2.60.40.10">
    <property type="entry name" value="Immunoglobulins"/>
    <property type="match status" value="1"/>
</dbReference>
<evidence type="ECO:0000256" key="2">
    <source>
        <dbReference type="ARBA" id="ARBA00004496"/>
    </source>
</evidence>
<evidence type="ECO:0000256" key="7">
    <source>
        <dbReference type="ARBA" id="ARBA00023163"/>
    </source>
</evidence>
<organism evidence="11 13">
    <name type="scientific">Dinothrombium tinctorium</name>
    <dbReference type="NCBI Taxonomy" id="1965070"/>
    <lineage>
        <taxon>Eukaryota</taxon>
        <taxon>Metazoa</taxon>
        <taxon>Ecdysozoa</taxon>
        <taxon>Arthropoda</taxon>
        <taxon>Chelicerata</taxon>
        <taxon>Arachnida</taxon>
        <taxon>Acari</taxon>
        <taxon>Acariformes</taxon>
        <taxon>Trombidiformes</taxon>
        <taxon>Prostigmata</taxon>
        <taxon>Anystina</taxon>
        <taxon>Parasitengona</taxon>
        <taxon>Trombidioidea</taxon>
        <taxon>Trombidiidae</taxon>
        <taxon>Dinothrombium</taxon>
    </lineage>
</organism>
<feature type="domain" description="RHD" evidence="10">
    <location>
        <begin position="57"/>
        <end position="214"/>
    </location>
</feature>
<dbReference type="SUPFAM" id="SSF81296">
    <property type="entry name" value="E set domains"/>
    <property type="match status" value="1"/>
</dbReference>
<dbReference type="InterPro" id="IPR008967">
    <property type="entry name" value="p53-like_TF_DNA-bd_sf"/>
</dbReference>
<keyword evidence="5" id="KW-0805">Transcription regulation</keyword>
<dbReference type="OrthoDB" id="5346094at2759"/>
<dbReference type="AlphaFoldDB" id="A0A3S3NUF3"/>
<dbReference type="PANTHER" id="PTHR12533">
    <property type="entry name" value="NFAT"/>
    <property type="match status" value="1"/>
</dbReference>
<dbReference type="Proteomes" id="UP000285301">
    <property type="component" value="Unassembled WGS sequence"/>
</dbReference>
<dbReference type="GO" id="GO:0005667">
    <property type="term" value="C:transcription regulator complex"/>
    <property type="evidence" value="ECO:0007669"/>
    <property type="project" value="TreeGrafter"/>
</dbReference>
<dbReference type="PANTHER" id="PTHR12533:SF7">
    <property type="entry name" value="NFAT NUCLEAR FACTOR, ISOFORM B"/>
    <property type="match status" value="1"/>
</dbReference>
<dbReference type="GO" id="GO:0005737">
    <property type="term" value="C:cytoplasm"/>
    <property type="evidence" value="ECO:0007669"/>
    <property type="project" value="UniProtKB-SubCell"/>
</dbReference>
<keyword evidence="13" id="KW-1185">Reference proteome</keyword>
<evidence type="ECO:0000259" key="10">
    <source>
        <dbReference type="PROSITE" id="PS50254"/>
    </source>
</evidence>
<keyword evidence="3" id="KW-0963">Cytoplasm</keyword>
<dbReference type="InterPro" id="IPR014756">
    <property type="entry name" value="Ig_E-set"/>
</dbReference>
<dbReference type="GO" id="GO:0000981">
    <property type="term" value="F:DNA-binding transcription factor activity, RNA polymerase II-specific"/>
    <property type="evidence" value="ECO:0007669"/>
    <property type="project" value="TreeGrafter"/>
</dbReference>
<comment type="caution">
    <text evidence="11">The sequence shown here is derived from an EMBL/GenBank/DDBJ whole genome shotgun (WGS) entry which is preliminary data.</text>
</comment>
<dbReference type="InterPro" id="IPR037059">
    <property type="entry name" value="RHD_DNA_bind_dom_sf"/>
</dbReference>
<dbReference type="GO" id="GO:0005634">
    <property type="term" value="C:nucleus"/>
    <property type="evidence" value="ECO:0007669"/>
    <property type="project" value="UniProtKB-SubCell"/>
</dbReference>
<dbReference type="PROSITE" id="PS50254">
    <property type="entry name" value="REL_2"/>
    <property type="match status" value="1"/>
</dbReference>
<dbReference type="Gene3D" id="2.60.40.340">
    <property type="entry name" value="Rel homology domain (RHD), DNA-binding domain"/>
    <property type="match status" value="1"/>
</dbReference>
<dbReference type="InterPro" id="IPR013783">
    <property type="entry name" value="Ig-like_fold"/>
</dbReference>
<dbReference type="Pfam" id="PF16179">
    <property type="entry name" value="RHD_dimer"/>
    <property type="match status" value="1"/>
</dbReference>
<evidence type="ECO:0000256" key="9">
    <source>
        <dbReference type="SAM" id="MobiDB-lite"/>
    </source>
</evidence>
<comment type="subcellular location">
    <subcellularLocation>
        <location evidence="2">Cytoplasm</location>
    </subcellularLocation>
    <subcellularLocation>
        <location evidence="1">Nucleus</location>
    </subcellularLocation>
</comment>
<keyword evidence="7" id="KW-0804">Transcription</keyword>
<evidence type="ECO:0000256" key="1">
    <source>
        <dbReference type="ARBA" id="ARBA00004123"/>
    </source>
</evidence>
<evidence type="ECO:0000256" key="8">
    <source>
        <dbReference type="ARBA" id="ARBA00023242"/>
    </source>
</evidence>
<dbReference type="EMBL" id="NCKU01002538">
    <property type="protein sequence ID" value="RWS09374.1"/>
    <property type="molecule type" value="Genomic_DNA"/>
</dbReference>
<dbReference type="InterPro" id="IPR032397">
    <property type="entry name" value="RHD_dimer"/>
</dbReference>
<evidence type="ECO:0000256" key="3">
    <source>
        <dbReference type="ARBA" id="ARBA00022490"/>
    </source>
</evidence>
<name>A0A3S3NUF3_9ACAR</name>
<accession>A0A3S3NUF3</accession>
<reference evidence="11" key="2">
    <citation type="submission" date="2018-11" db="EMBL/GenBank/DDBJ databases">
        <title>Trombidioid mite genomics.</title>
        <authorList>
            <person name="Dong X."/>
        </authorList>
    </citation>
    <scope>NUCLEOTIDE SEQUENCE</scope>
    <source>
        <strain evidence="11">UoL-WK</strain>
    </source>
</reference>
<keyword evidence="4" id="KW-0597">Phosphoprotein</keyword>
<keyword evidence="6" id="KW-0238">DNA-binding</keyword>
<dbReference type="InterPro" id="IPR008366">
    <property type="entry name" value="NFAT"/>
</dbReference>